<dbReference type="EMBL" id="AAVTXU010000070">
    <property type="protein sequence ID" value="EGE1989253.1"/>
    <property type="molecule type" value="Genomic_DNA"/>
</dbReference>
<comment type="caution">
    <text evidence="1">The sequence shown here is derived from an EMBL/GenBank/DDBJ whole genome shotgun (WGS) entry which is preliminary data.</text>
</comment>
<feature type="non-terminal residue" evidence="1">
    <location>
        <position position="1"/>
    </location>
</feature>
<gene>
    <name evidence="1" type="ORF">DL968_16790</name>
</gene>
<dbReference type="Proteomes" id="UP000854059">
    <property type="component" value="Unassembled WGS sequence"/>
</dbReference>
<sequence length="65" mass="7444">PTFKTAVLTINDKSQLLLSARNCRLCFERHLSVSEHEADIAMLIYGGEVRCLMFFKEMLIHESSV</sequence>
<evidence type="ECO:0000313" key="1">
    <source>
        <dbReference type="EMBL" id="EGE1989253.1"/>
    </source>
</evidence>
<proteinExistence type="predicted"/>
<accession>A0AAN3NWB7</accession>
<dbReference type="AlphaFoldDB" id="A0AAN3NWB7"/>
<protein>
    <submittedName>
        <fullName evidence="1">Uncharacterized protein</fullName>
    </submittedName>
</protein>
<organism evidence="1 2">
    <name type="scientific">Escherichia coli</name>
    <dbReference type="NCBI Taxonomy" id="562"/>
    <lineage>
        <taxon>Bacteria</taxon>
        <taxon>Pseudomonadati</taxon>
        <taxon>Pseudomonadota</taxon>
        <taxon>Gammaproteobacteria</taxon>
        <taxon>Enterobacterales</taxon>
        <taxon>Enterobacteriaceae</taxon>
        <taxon>Escherichia</taxon>
    </lineage>
</organism>
<name>A0AAN3NWB7_ECOLX</name>
<reference evidence="1" key="1">
    <citation type="submission" date="2018-05" db="EMBL/GenBank/DDBJ databases">
        <authorList>
            <person name="Ashton P.M."/>
            <person name="Dallman T."/>
            <person name="Nair S."/>
            <person name="De Pinna E."/>
            <person name="Peters T."/>
            <person name="Grant K."/>
        </authorList>
    </citation>
    <scope>NUCLEOTIDE SEQUENCE</scope>
    <source>
        <strain evidence="1">412057</strain>
    </source>
</reference>
<evidence type="ECO:0000313" key="2">
    <source>
        <dbReference type="Proteomes" id="UP000854059"/>
    </source>
</evidence>